<comment type="subcellular location">
    <subcellularLocation>
        <location evidence="1">Membrane</location>
        <topology evidence="1">Multi-pass membrane protein</topology>
    </subcellularLocation>
</comment>
<reference evidence="6 7" key="1">
    <citation type="submission" date="2016-10" db="EMBL/GenBank/DDBJ databases">
        <authorList>
            <person name="de Groot N.N."/>
        </authorList>
    </citation>
    <scope>NUCLEOTIDE SEQUENCE [LARGE SCALE GENOMIC DNA]</scope>
    <source>
        <strain evidence="6 7">L14</strain>
    </source>
</reference>
<evidence type="ECO:0000256" key="3">
    <source>
        <dbReference type="ARBA" id="ARBA00022989"/>
    </source>
</evidence>
<evidence type="ECO:0000256" key="1">
    <source>
        <dbReference type="ARBA" id="ARBA00004141"/>
    </source>
</evidence>
<keyword evidence="4 5" id="KW-0472">Membrane</keyword>
<dbReference type="Proteomes" id="UP000183843">
    <property type="component" value="Unassembled WGS sequence"/>
</dbReference>
<sequence length="101" mass="11717">MVLQQMLIFFGLMLLGIEVKRQGLMSNENQKQLSSLVINIAYPALILSGVVGSGTRLHYAHWLLLPVICWLCWWPYITRIPSCWPQKALRLPRQQQLLLCR</sequence>
<feature type="transmembrane region" description="Helical" evidence="5">
    <location>
        <begin position="36"/>
        <end position="53"/>
    </location>
</feature>
<name>A0A1I0VN88_SELRU</name>
<proteinExistence type="predicted"/>
<dbReference type="GO" id="GO:0055085">
    <property type="term" value="P:transmembrane transport"/>
    <property type="evidence" value="ECO:0007669"/>
    <property type="project" value="InterPro"/>
</dbReference>
<evidence type="ECO:0000256" key="4">
    <source>
        <dbReference type="ARBA" id="ARBA00023136"/>
    </source>
</evidence>
<protein>
    <submittedName>
        <fullName evidence="6">Membrane transport protein</fullName>
    </submittedName>
</protein>
<organism evidence="6 7">
    <name type="scientific">Selenomonas ruminantium</name>
    <dbReference type="NCBI Taxonomy" id="971"/>
    <lineage>
        <taxon>Bacteria</taxon>
        <taxon>Bacillati</taxon>
        <taxon>Bacillota</taxon>
        <taxon>Negativicutes</taxon>
        <taxon>Selenomonadales</taxon>
        <taxon>Selenomonadaceae</taxon>
        <taxon>Selenomonas</taxon>
    </lineage>
</organism>
<dbReference type="EMBL" id="FOJX01000001">
    <property type="protein sequence ID" value="SFA77457.1"/>
    <property type="molecule type" value="Genomic_DNA"/>
</dbReference>
<evidence type="ECO:0000313" key="7">
    <source>
        <dbReference type="Proteomes" id="UP000183843"/>
    </source>
</evidence>
<dbReference type="Pfam" id="PF03547">
    <property type="entry name" value="Mem_trans"/>
    <property type="match status" value="1"/>
</dbReference>
<dbReference type="AlphaFoldDB" id="A0A1I0VN88"/>
<evidence type="ECO:0000256" key="5">
    <source>
        <dbReference type="SAM" id="Phobius"/>
    </source>
</evidence>
<feature type="transmembrane region" description="Helical" evidence="5">
    <location>
        <begin position="59"/>
        <end position="77"/>
    </location>
</feature>
<accession>A0A1I0VN88</accession>
<evidence type="ECO:0000256" key="2">
    <source>
        <dbReference type="ARBA" id="ARBA00022692"/>
    </source>
</evidence>
<gene>
    <name evidence="6" type="ORF">SAMN05216587_101753</name>
</gene>
<dbReference type="GO" id="GO:0016020">
    <property type="term" value="C:membrane"/>
    <property type="evidence" value="ECO:0007669"/>
    <property type="project" value="UniProtKB-SubCell"/>
</dbReference>
<evidence type="ECO:0000313" key="6">
    <source>
        <dbReference type="EMBL" id="SFA77457.1"/>
    </source>
</evidence>
<keyword evidence="3 5" id="KW-1133">Transmembrane helix</keyword>
<dbReference type="InterPro" id="IPR004776">
    <property type="entry name" value="Mem_transp_PIN-like"/>
</dbReference>
<keyword evidence="2 5" id="KW-0812">Transmembrane</keyword>